<dbReference type="EMBL" id="BK059130">
    <property type="protein sequence ID" value="DAE32868.1"/>
    <property type="molecule type" value="Genomic_DNA"/>
</dbReference>
<proteinExistence type="predicted"/>
<organism evidence="1">
    <name type="scientific">virus sp. ctBS918</name>
    <dbReference type="NCBI Taxonomy" id="2825807"/>
    <lineage>
        <taxon>Viruses</taxon>
    </lineage>
</organism>
<accession>A0A8S5RPB9</accession>
<protein>
    <submittedName>
        <fullName evidence="1">Uncharacterized protein</fullName>
    </submittedName>
</protein>
<sequence length="50" mass="6036">MAQLIGCLIAGYLCIYLPWKANQKEESRKRQDMYNNLNKKSVDEMEKWRK</sequence>
<reference evidence="1" key="1">
    <citation type="journal article" date="2021" name="Proc. Natl. Acad. Sci. U.S.A.">
        <title>A Catalog of Tens of Thousands of Viruses from Human Metagenomes Reveals Hidden Associations with Chronic Diseases.</title>
        <authorList>
            <person name="Tisza M.J."/>
            <person name="Buck C.B."/>
        </authorList>
    </citation>
    <scope>NUCLEOTIDE SEQUENCE</scope>
    <source>
        <strain evidence="1">CtBS918</strain>
    </source>
</reference>
<evidence type="ECO:0000313" key="1">
    <source>
        <dbReference type="EMBL" id="DAE32868.1"/>
    </source>
</evidence>
<name>A0A8S5RPB9_9VIRU</name>